<reference evidence="1" key="1">
    <citation type="submission" date="2020-04" db="EMBL/GenBank/DDBJ databases">
        <authorList>
            <person name="Chiriac C."/>
            <person name="Salcher M."/>
            <person name="Ghai R."/>
            <person name="Kavagutti S V."/>
        </authorList>
    </citation>
    <scope>NUCLEOTIDE SEQUENCE</scope>
</reference>
<sequence>MRVHATPELLLDIIKWDGPEALFEQVTADAIDGSLLGIAELLYVREGIKHAEQLYPFRDRLPSYDSFVRALKRQNERECHKNGLALEQL</sequence>
<accession>A0A6J5L6D4</accession>
<proteinExistence type="predicted"/>
<organism evidence="1">
    <name type="scientific">uncultured Caudovirales phage</name>
    <dbReference type="NCBI Taxonomy" id="2100421"/>
    <lineage>
        <taxon>Viruses</taxon>
        <taxon>Duplodnaviria</taxon>
        <taxon>Heunggongvirae</taxon>
        <taxon>Uroviricota</taxon>
        <taxon>Caudoviricetes</taxon>
        <taxon>Peduoviridae</taxon>
        <taxon>Maltschvirus</taxon>
        <taxon>Maltschvirus maltsch</taxon>
    </lineage>
</organism>
<evidence type="ECO:0000313" key="1">
    <source>
        <dbReference type="EMBL" id="CAB4127459.1"/>
    </source>
</evidence>
<gene>
    <name evidence="1" type="ORF">UFOVP75_207</name>
</gene>
<dbReference type="EMBL" id="LR796209">
    <property type="protein sequence ID" value="CAB4127459.1"/>
    <property type="molecule type" value="Genomic_DNA"/>
</dbReference>
<name>A0A6J5L6D4_9CAUD</name>
<protein>
    <submittedName>
        <fullName evidence="1">Uncharacterized protein</fullName>
    </submittedName>
</protein>